<evidence type="ECO:0000313" key="1">
    <source>
        <dbReference type="EMBL" id="MCR1825079.1"/>
    </source>
</evidence>
<sequence length="100" mass="11820">MAKKEKKELFEKETKYCKVIRSVELKDGDELFALEKIYIKALDRYEIRICLYRDCNDRARKLIPRPVDMTQDKLIDLIALGITTGILDDEFKDKIKSCIF</sequence>
<dbReference type="EMBL" id="JANKBY010000546">
    <property type="protein sequence ID" value="MCR1825079.1"/>
    <property type="molecule type" value="Genomic_DNA"/>
</dbReference>
<keyword evidence="2" id="KW-1185">Reference proteome</keyword>
<reference evidence="1" key="1">
    <citation type="submission" date="2022-07" db="EMBL/GenBank/DDBJ databases">
        <title>Enhanced cultured diversity of the mouse gut microbiota enables custom-made synthetic communities.</title>
        <authorList>
            <person name="Afrizal A."/>
        </authorList>
    </citation>
    <scope>NUCLEOTIDE SEQUENCE</scope>
    <source>
        <strain evidence="1">DSM 29186</strain>
    </source>
</reference>
<dbReference type="RefSeq" id="WP_257560929.1">
    <property type="nucleotide sequence ID" value="NZ_JANKBY010000546.1"/>
</dbReference>
<comment type="caution">
    <text evidence="1">The sequence shown here is derived from an EMBL/GenBank/DDBJ whole genome shotgun (WGS) entry which is preliminary data.</text>
</comment>
<dbReference type="Proteomes" id="UP001140817">
    <property type="component" value="Unassembled WGS sequence"/>
</dbReference>
<proteinExistence type="predicted"/>
<dbReference type="AlphaFoldDB" id="A0A9X2MEZ0"/>
<accession>A0A9X2MEZ0</accession>
<evidence type="ECO:0000313" key="2">
    <source>
        <dbReference type="Proteomes" id="UP001140817"/>
    </source>
</evidence>
<organism evidence="1 2">
    <name type="scientific">Terrisporobacter muris</name>
    <dbReference type="NCBI Taxonomy" id="2963284"/>
    <lineage>
        <taxon>Bacteria</taxon>
        <taxon>Bacillati</taxon>
        <taxon>Bacillota</taxon>
        <taxon>Clostridia</taxon>
        <taxon>Peptostreptococcales</taxon>
        <taxon>Peptostreptococcaceae</taxon>
        <taxon>Terrisporobacter</taxon>
    </lineage>
</organism>
<name>A0A9X2MEZ0_9FIRM</name>
<gene>
    <name evidence="1" type="ORF">NSA58_20240</name>
</gene>
<protein>
    <submittedName>
        <fullName evidence="1">Uncharacterized protein</fullName>
    </submittedName>
</protein>